<reference evidence="10 11" key="1">
    <citation type="journal article" date="2022" name="Nat. Ecol. Evol.">
        <title>A masculinizing supergene underlies an exaggerated male reproductive morph in a spider.</title>
        <authorList>
            <person name="Hendrickx F."/>
            <person name="De Corte Z."/>
            <person name="Sonet G."/>
            <person name="Van Belleghem S.M."/>
            <person name="Kostlbacher S."/>
            <person name="Vangestel C."/>
        </authorList>
    </citation>
    <scope>NUCLEOTIDE SEQUENCE [LARGE SCALE GENOMIC DNA]</scope>
    <source>
        <strain evidence="10">W744_W776</strain>
    </source>
</reference>
<keyword evidence="2" id="KW-0812">Transmembrane</keyword>
<feature type="domain" description="VWA N-terminal" evidence="9">
    <location>
        <begin position="127"/>
        <end position="210"/>
    </location>
</feature>
<evidence type="ECO:0000313" key="11">
    <source>
        <dbReference type="Proteomes" id="UP000827092"/>
    </source>
</evidence>
<evidence type="ECO:0000256" key="5">
    <source>
        <dbReference type="ARBA" id="ARBA00022989"/>
    </source>
</evidence>
<evidence type="ECO:0000259" key="9">
    <source>
        <dbReference type="Pfam" id="PF08399"/>
    </source>
</evidence>
<evidence type="ECO:0000256" key="8">
    <source>
        <dbReference type="SAM" id="SignalP"/>
    </source>
</evidence>
<feature type="chain" id="PRO_5043921980" description="VWA N-terminal domain-containing protein" evidence="8">
    <location>
        <begin position="24"/>
        <end position="251"/>
    </location>
</feature>
<comment type="subcellular location">
    <subcellularLocation>
        <location evidence="1">Membrane</location>
        <topology evidence="1">Single-pass type I membrane protein</topology>
    </subcellularLocation>
</comment>
<dbReference type="InterPro" id="IPR013608">
    <property type="entry name" value="VWA_N"/>
</dbReference>
<dbReference type="EMBL" id="JAFNEN010000136">
    <property type="protein sequence ID" value="KAG8192698.1"/>
    <property type="molecule type" value="Genomic_DNA"/>
</dbReference>
<evidence type="ECO:0000256" key="7">
    <source>
        <dbReference type="ARBA" id="ARBA00023180"/>
    </source>
</evidence>
<protein>
    <recommendedName>
        <fullName evidence="9">VWA N-terminal domain-containing protein</fullName>
    </recommendedName>
</protein>
<dbReference type="GO" id="GO:0005891">
    <property type="term" value="C:voltage-gated calcium channel complex"/>
    <property type="evidence" value="ECO:0007669"/>
    <property type="project" value="TreeGrafter"/>
</dbReference>
<keyword evidence="6" id="KW-0472">Membrane</keyword>
<proteinExistence type="predicted"/>
<keyword evidence="5" id="KW-1133">Transmembrane helix</keyword>
<dbReference type="PANTHER" id="PTHR10166">
    <property type="entry name" value="VOLTAGE-DEPENDENT CALCIUM CHANNEL SUBUNIT ALPHA-2/DELTA-RELATED"/>
    <property type="match status" value="1"/>
</dbReference>
<accession>A0AAV6V9B3</accession>
<feature type="signal peptide" evidence="8">
    <location>
        <begin position="1"/>
        <end position="23"/>
    </location>
</feature>
<dbReference type="PANTHER" id="PTHR10166:SF67">
    <property type="entry name" value="VWFA DOMAIN-CONTAINING PROTEIN"/>
    <property type="match status" value="1"/>
</dbReference>
<dbReference type="InterPro" id="IPR051173">
    <property type="entry name" value="Ca_channel_alpha-2/delta"/>
</dbReference>
<organism evidence="10 11">
    <name type="scientific">Oedothorax gibbosus</name>
    <dbReference type="NCBI Taxonomy" id="931172"/>
    <lineage>
        <taxon>Eukaryota</taxon>
        <taxon>Metazoa</taxon>
        <taxon>Ecdysozoa</taxon>
        <taxon>Arthropoda</taxon>
        <taxon>Chelicerata</taxon>
        <taxon>Arachnida</taxon>
        <taxon>Araneae</taxon>
        <taxon>Araneomorphae</taxon>
        <taxon>Entelegynae</taxon>
        <taxon>Araneoidea</taxon>
        <taxon>Linyphiidae</taxon>
        <taxon>Erigoninae</taxon>
        <taxon>Oedothorax</taxon>
    </lineage>
</organism>
<keyword evidence="4" id="KW-0106">Calcium</keyword>
<keyword evidence="7" id="KW-0325">Glycoprotein</keyword>
<evidence type="ECO:0000256" key="4">
    <source>
        <dbReference type="ARBA" id="ARBA00022837"/>
    </source>
</evidence>
<name>A0AAV6V9B3_9ARAC</name>
<keyword evidence="11" id="KW-1185">Reference proteome</keyword>
<dbReference type="GO" id="GO:0005245">
    <property type="term" value="F:voltage-gated calcium channel activity"/>
    <property type="evidence" value="ECO:0007669"/>
    <property type="project" value="TreeGrafter"/>
</dbReference>
<dbReference type="AlphaFoldDB" id="A0AAV6V9B3"/>
<comment type="caution">
    <text evidence="10">The sequence shown here is derived from an EMBL/GenBank/DDBJ whole genome shotgun (WGS) entry which is preliminary data.</text>
</comment>
<evidence type="ECO:0000256" key="6">
    <source>
        <dbReference type="ARBA" id="ARBA00023136"/>
    </source>
</evidence>
<evidence type="ECO:0000313" key="10">
    <source>
        <dbReference type="EMBL" id="KAG8192698.1"/>
    </source>
</evidence>
<gene>
    <name evidence="10" type="ORF">JTE90_009722</name>
</gene>
<dbReference type="Proteomes" id="UP000827092">
    <property type="component" value="Unassembled WGS sequence"/>
</dbReference>
<evidence type="ECO:0000256" key="3">
    <source>
        <dbReference type="ARBA" id="ARBA00022729"/>
    </source>
</evidence>
<sequence>MALKIFTISILALVLTNFNLSTAYDGFPSKEEISKWVELLQNSLLLDLDKYTGIKKLEKTYDDLRRAKLHKIDGPSLVHKMSSDITKYLEKKMGALEKLAEAAEKTIETYKFDPNINFTVQKFLNMKNFTDDDSRLVYSEKFNKPVNFSYSGVHIPVEIYEESIEILNGLNWTSSLDEVFRENAEEDPLIMQQYFGSYSGFMRTYPASKWIVLPQKPGFPDLYDVRLQPWYVHASSSPKDMLILNGMHYMF</sequence>
<evidence type="ECO:0000256" key="2">
    <source>
        <dbReference type="ARBA" id="ARBA00022692"/>
    </source>
</evidence>
<evidence type="ECO:0000256" key="1">
    <source>
        <dbReference type="ARBA" id="ARBA00004479"/>
    </source>
</evidence>
<dbReference type="Pfam" id="PF08399">
    <property type="entry name" value="VWA_N"/>
    <property type="match status" value="1"/>
</dbReference>
<keyword evidence="3 8" id="KW-0732">Signal</keyword>